<evidence type="ECO:0000259" key="12">
    <source>
        <dbReference type="PROSITE" id="PS50011"/>
    </source>
</evidence>
<keyword evidence="5" id="KW-0547">Nucleotide-binding</keyword>
<comment type="catalytic activity">
    <reaction evidence="9">
        <text>L-seryl-[protein] + ATP = O-phospho-L-seryl-[protein] + ADP + H(+)</text>
        <dbReference type="Rhea" id="RHEA:17989"/>
        <dbReference type="Rhea" id="RHEA-COMP:9863"/>
        <dbReference type="Rhea" id="RHEA-COMP:11604"/>
        <dbReference type="ChEBI" id="CHEBI:15378"/>
        <dbReference type="ChEBI" id="CHEBI:29999"/>
        <dbReference type="ChEBI" id="CHEBI:30616"/>
        <dbReference type="ChEBI" id="CHEBI:83421"/>
        <dbReference type="ChEBI" id="CHEBI:456216"/>
        <dbReference type="EC" id="2.7.11.1"/>
    </reaction>
</comment>
<keyword evidence="15" id="KW-1185">Reference proteome</keyword>
<dbReference type="Gene3D" id="1.10.510.10">
    <property type="entry name" value="Transferase(Phosphotransferase) domain 1"/>
    <property type="match status" value="1"/>
</dbReference>
<accession>R4YY68</accession>
<feature type="domain" description="PASTA" evidence="13">
    <location>
        <begin position="560"/>
        <end position="622"/>
    </location>
</feature>
<dbReference type="PANTHER" id="PTHR43289">
    <property type="entry name" value="MITOGEN-ACTIVATED PROTEIN KINASE KINASE KINASE 20-RELATED"/>
    <property type="match status" value="1"/>
</dbReference>
<keyword evidence="11" id="KW-0812">Transmembrane</keyword>
<feature type="domain" description="PASTA" evidence="13">
    <location>
        <begin position="623"/>
        <end position="684"/>
    </location>
</feature>
<keyword evidence="4" id="KW-0677">Repeat</keyword>
<dbReference type="GO" id="GO:0005524">
    <property type="term" value="F:ATP binding"/>
    <property type="evidence" value="ECO:0007669"/>
    <property type="project" value="UniProtKB-KW"/>
</dbReference>
<evidence type="ECO:0000256" key="4">
    <source>
        <dbReference type="ARBA" id="ARBA00022737"/>
    </source>
</evidence>
<dbReference type="InterPro" id="IPR005543">
    <property type="entry name" value="PASTA_dom"/>
</dbReference>
<dbReference type="Gene3D" id="3.30.200.20">
    <property type="entry name" value="Phosphorylase Kinase, domain 1"/>
    <property type="match status" value="1"/>
</dbReference>
<feature type="domain" description="PASTA" evidence="13">
    <location>
        <begin position="485"/>
        <end position="554"/>
    </location>
</feature>
<evidence type="ECO:0000256" key="8">
    <source>
        <dbReference type="ARBA" id="ARBA00047899"/>
    </source>
</evidence>
<feature type="compositionally biased region" description="Pro residues" evidence="10">
    <location>
        <begin position="364"/>
        <end position="374"/>
    </location>
</feature>
<evidence type="ECO:0000256" key="6">
    <source>
        <dbReference type="ARBA" id="ARBA00022777"/>
    </source>
</evidence>
<evidence type="ECO:0000256" key="5">
    <source>
        <dbReference type="ARBA" id="ARBA00022741"/>
    </source>
</evidence>
<feature type="compositionally biased region" description="Pro residues" evidence="10">
    <location>
        <begin position="340"/>
        <end position="350"/>
    </location>
</feature>
<evidence type="ECO:0000259" key="13">
    <source>
        <dbReference type="PROSITE" id="PS51178"/>
    </source>
</evidence>
<evidence type="ECO:0000256" key="10">
    <source>
        <dbReference type="SAM" id="MobiDB-lite"/>
    </source>
</evidence>
<dbReference type="InterPro" id="IPR011009">
    <property type="entry name" value="Kinase-like_dom_sf"/>
</dbReference>
<dbReference type="eggNOG" id="COG2815">
    <property type="taxonomic scope" value="Bacteria"/>
</dbReference>
<feature type="transmembrane region" description="Helical" evidence="11">
    <location>
        <begin position="395"/>
        <end position="413"/>
    </location>
</feature>
<evidence type="ECO:0000256" key="7">
    <source>
        <dbReference type="ARBA" id="ARBA00022840"/>
    </source>
</evidence>
<keyword evidence="2" id="KW-0723">Serine/threonine-protein kinase</keyword>
<dbReference type="PROSITE" id="PS50011">
    <property type="entry name" value="PROTEIN_KINASE_DOM"/>
    <property type="match status" value="1"/>
</dbReference>
<evidence type="ECO:0000256" key="2">
    <source>
        <dbReference type="ARBA" id="ARBA00022527"/>
    </source>
</evidence>
<dbReference type="PROSITE" id="PS51178">
    <property type="entry name" value="PASTA"/>
    <property type="match status" value="4"/>
</dbReference>
<dbReference type="CDD" id="cd06577">
    <property type="entry name" value="PASTA_pknB"/>
    <property type="match status" value="4"/>
</dbReference>
<dbReference type="SUPFAM" id="SSF56112">
    <property type="entry name" value="Protein kinase-like (PK-like)"/>
    <property type="match status" value="1"/>
</dbReference>
<dbReference type="STRING" id="1229780.BN381_10087"/>
<dbReference type="GO" id="GO:0106310">
    <property type="term" value="F:protein serine kinase activity"/>
    <property type="evidence" value="ECO:0007669"/>
    <property type="project" value="RHEA"/>
</dbReference>
<feature type="region of interest" description="Disordered" evidence="10">
    <location>
        <begin position="302"/>
        <end position="382"/>
    </location>
</feature>
<feature type="domain" description="PASTA" evidence="13">
    <location>
        <begin position="418"/>
        <end position="484"/>
    </location>
</feature>
<evidence type="ECO:0000256" key="1">
    <source>
        <dbReference type="ARBA" id="ARBA00012513"/>
    </source>
</evidence>
<feature type="compositionally biased region" description="Low complexity" evidence="10">
    <location>
        <begin position="351"/>
        <end position="363"/>
    </location>
</feature>
<dbReference type="Pfam" id="PF03793">
    <property type="entry name" value="PASTA"/>
    <property type="match status" value="4"/>
</dbReference>
<dbReference type="AlphaFoldDB" id="R4YY68"/>
<sequence length="684" mass="72436">MAPRRPETLRGREIAGQFRLERFLGRGRSTLVYTAEDLTSGDEVAIKLLASSLTRNVGFMRRFRHVMRSACSFDHPNVVRVIAWGEERELFVVTEPAVGPLRALMLPGKGLSQGQTAALAVDVSRGLAYLAQRNLVHRRLHPSNLLIASDGRVMVSDAALAWILAHESGHQFSDFRYLAPEAGSGTTGPPTDVYALGMIMAEALTGDIPLLAGDVNATLGLRHETDLTLDGRWGRIGRAVGATGRADPERRVPAGQLDVGLMALIAQMDRSEVELPRMDPTARSDELESMRLTLRDRLPTVAAQTAATPGTSVGLAAGATTPSRANDDHRAAAADQAKPIDPPKPPPAPRRQPAAALRSSVPAEQPPAEQPPDDPAAGVESNPLTPEELAVRRNWVIGLIVALVVVLALLVGVQRFVLSSAAEVPQVVGATVDEVRAQAADGRWRLNTTEVRRDNTKTGEVLTQDPAAGTKLRAGESLDVTVSLGPTLVALPELEGLSQKDAENIITFAGMKLGDVESDYNADAKPGTVMSISAEFAEGTKLSKGSTVNLVVSDGAKPRQIPKELVGKNALSVVAELEKAQLKPVVEPVQEPSVALNYVVSVEPPEGSQVTIGDEVKVRVSAARENVAVPNVVGRTAAEADAEVRAVGLTVLGIEGPAGGTVERTDPEVGAEVPQGTSIRLVTR</sequence>
<keyword evidence="11" id="KW-0472">Membrane</keyword>
<dbReference type="PANTHER" id="PTHR43289:SF6">
    <property type="entry name" value="SERINE_THREONINE-PROTEIN KINASE NEKL-3"/>
    <property type="match status" value="1"/>
</dbReference>
<organism evidence="14 15">
    <name type="scientific">Candidatus Neomicrothrix parvicella RN1</name>
    <dbReference type="NCBI Taxonomy" id="1229780"/>
    <lineage>
        <taxon>Bacteria</taxon>
        <taxon>Bacillati</taxon>
        <taxon>Actinomycetota</taxon>
        <taxon>Acidimicrobiia</taxon>
        <taxon>Acidimicrobiales</taxon>
        <taxon>Microthrixaceae</taxon>
        <taxon>Candidatus Neomicrothrix</taxon>
    </lineage>
</organism>
<reference evidence="14 15" key="1">
    <citation type="journal article" date="2013" name="ISME J.">
        <title>Metabolic model for the filamentous 'Candidatus Microthrix parvicella' based on genomic and metagenomic analyses.</title>
        <authorList>
            <person name="Jon McIlroy S."/>
            <person name="Kristiansen R."/>
            <person name="Albertsen M."/>
            <person name="Michael Karst S."/>
            <person name="Rossetti S."/>
            <person name="Lund Nielsen J."/>
            <person name="Tandoi V."/>
            <person name="James Seviour R."/>
            <person name="Nielsen P.H."/>
        </authorList>
    </citation>
    <scope>NUCLEOTIDE SEQUENCE [LARGE SCALE GENOMIC DNA]</scope>
    <source>
        <strain evidence="14 15">RN1</strain>
    </source>
</reference>
<feature type="domain" description="Protein kinase" evidence="12">
    <location>
        <begin position="18"/>
        <end position="265"/>
    </location>
</feature>
<evidence type="ECO:0000256" key="9">
    <source>
        <dbReference type="ARBA" id="ARBA00048679"/>
    </source>
</evidence>
<dbReference type="EC" id="2.7.11.1" evidence="1"/>
<evidence type="ECO:0000256" key="11">
    <source>
        <dbReference type="SAM" id="Phobius"/>
    </source>
</evidence>
<dbReference type="InterPro" id="IPR000719">
    <property type="entry name" value="Prot_kinase_dom"/>
</dbReference>
<keyword evidence="11" id="KW-1133">Transmembrane helix</keyword>
<dbReference type="Pfam" id="PF00069">
    <property type="entry name" value="Pkinase"/>
    <property type="match status" value="1"/>
</dbReference>
<evidence type="ECO:0000313" key="14">
    <source>
        <dbReference type="EMBL" id="CCM61856.1"/>
    </source>
</evidence>
<comment type="catalytic activity">
    <reaction evidence="8">
        <text>L-threonyl-[protein] + ATP = O-phospho-L-threonyl-[protein] + ADP + H(+)</text>
        <dbReference type="Rhea" id="RHEA:46608"/>
        <dbReference type="Rhea" id="RHEA-COMP:11060"/>
        <dbReference type="Rhea" id="RHEA-COMP:11605"/>
        <dbReference type="ChEBI" id="CHEBI:15378"/>
        <dbReference type="ChEBI" id="CHEBI:30013"/>
        <dbReference type="ChEBI" id="CHEBI:30616"/>
        <dbReference type="ChEBI" id="CHEBI:61977"/>
        <dbReference type="ChEBI" id="CHEBI:456216"/>
        <dbReference type="EC" id="2.7.11.1"/>
    </reaction>
</comment>
<name>R4YY68_9ACTN</name>
<proteinExistence type="predicted"/>
<dbReference type="EMBL" id="CANL01000001">
    <property type="protein sequence ID" value="CCM61856.1"/>
    <property type="molecule type" value="Genomic_DNA"/>
</dbReference>
<comment type="caution">
    <text evidence="14">The sequence shown here is derived from an EMBL/GenBank/DDBJ whole genome shotgun (WGS) entry which is preliminary data.</text>
</comment>
<dbReference type="eggNOG" id="COG0515">
    <property type="taxonomic scope" value="Bacteria"/>
</dbReference>
<dbReference type="GO" id="GO:0004674">
    <property type="term" value="F:protein serine/threonine kinase activity"/>
    <property type="evidence" value="ECO:0007669"/>
    <property type="project" value="UniProtKB-KW"/>
</dbReference>
<feature type="compositionally biased region" description="Polar residues" evidence="10">
    <location>
        <begin position="302"/>
        <end position="311"/>
    </location>
</feature>
<evidence type="ECO:0000256" key="3">
    <source>
        <dbReference type="ARBA" id="ARBA00022679"/>
    </source>
</evidence>
<dbReference type="OrthoDB" id="9762169at2"/>
<dbReference type="HOGENOM" id="CLU_402101_0_0_11"/>
<dbReference type="Gene3D" id="3.30.10.20">
    <property type="match status" value="4"/>
</dbReference>
<gene>
    <name evidence="14" type="ORF">BN381_10087</name>
</gene>
<evidence type="ECO:0000313" key="15">
    <source>
        <dbReference type="Proteomes" id="UP000018291"/>
    </source>
</evidence>
<keyword evidence="7" id="KW-0067">ATP-binding</keyword>
<keyword evidence="6 14" id="KW-0418">Kinase</keyword>
<dbReference type="Proteomes" id="UP000018291">
    <property type="component" value="Unassembled WGS sequence"/>
</dbReference>
<protein>
    <recommendedName>
        <fullName evidence="1">non-specific serine/threonine protein kinase</fullName>
        <ecNumber evidence="1">2.7.11.1</ecNumber>
    </recommendedName>
</protein>
<dbReference type="RefSeq" id="WP_012222701.1">
    <property type="nucleotide sequence ID" value="NZ_HG422565.1"/>
</dbReference>
<dbReference type="SMART" id="SM00740">
    <property type="entry name" value="PASTA"/>
    <property type="match status" value="4"/>
</dbReference>
<keyword evidence="3 14" id="KW-0808">Transferase</keyword>